<comment type="caution">
    <text evidence="3">The sequence shown here is derived from an EMBL/GenBank/DDBJ whole genome shotgun (WGS) entry which is preliminary data.</text>
</comment>
<feature type="transmembrane region" description="Helical" evidence="2">
    <location>
        <begin position="111"/>
        <end position="133"/>
    </location>
</feature>
<feature type="region of interest" description="Disordered" evidence="1">
    <location>
        <begin position="1"/>
        <end position="23"/>
    </location>
</feature>
<feature type="transmembrane region" description="Helical" evidence="2">
    <location>
        <begin position="67"/>
        <end position="86"/>
    </location>
</feature>
<sequence>MKNQPSSFAYSSPAQKSENENSSTTTQPWYQNLKYLLVGIFFGIVFVKSEVVSWFRIQEMFRLESFHMYGIISSAILVALLSIQVIKRLGIRTLGGEPIAIADKRFHKGQIYGGLLFGLGWAMTGACPGPLFAQIGTGALAVVVTLLSAVFGTWFYGFIREKLPH</sequence>
<dbReference type="InterPro" id="IPR007272">
    <property type="entry name" value="Sulf_transp_TsuA/YedE"/>
</dbReference>
<evidence type="ECO:0000256" key="1">
    <source>
        <dbReference type="SAM" id="MobiDB-lite"/>
    </source>
</evidence>
<accession>A0A930YVC8</accession>
<keyword evidence="2" id="KW-0472">Membrane</keyword>
<dbReference type="RefSeq" id="WP_194738965.1">
    <property type="nucleotide sequence ID" value="NZ_JADKYY010000004.1"/>
</dbReference>
<proteinExistence type="predicted"/>
<dbReference type="AlphaFoldDB" id="A0A930YVC8"/>
<evidence type="ECO:0000256" key="2">
    <source>
        <dbReference type="SAM" id="Phobius"/>
    </source>
</evidence>
<name>A0A930YVC8_9FLAO</name>
<keyword evidence="2" id="KW-1133">Transmembrane helix</keyword>
<feature type="transmembrane region" description="Helical" evidence="2">
    <location>
        <begin position="35"/>
        <end position="55"/>
    </location>
</feature>
<keyword evidence="2" id="KW-0812">Transmembrane</keyword>
<evidence type="ECO:0000313" key="3">
    <source>
        <dbReference type="EMBL" id="MBF5027040.1"/>
    </source>
</evidence>
<dbReference type="Pfam" id="PF04143">
    <property type="entry name" value="Sulf_transp"/>
    <property type="match status" value="1"/>
</dbReference>
<reference evidence="3" key="1">
    <citation type="submission" date="2020-11" db="EMBL/GenBank/DDBJ databases">
        <title>Genome seq and assembly of Planobacterium sp.</title>
        <authorList>
            <person name="Chhetri G."/>
        </authorList>
    </citation>
    <scope>NUCLEOTIDE SEQUENCE</scope>
    <source>
        <strain evidence="3">GCR5</strain>
    </source>
</reference>
<dbReference type="Proteomes" id="UP000694480">
    <property type="component" value="Unassembled WGS sequence"/>
</dbReference>
<gene>
    <name evidence="3" type="ORF">IC612_04410</name>
</gene>
<evidence type="ECO:0000313" key="4">
    <source>
        <dbReference type="Proteomes" id="UP000694480"/>
    </source>
</evidence>
<feature type="transmembrane region" description="Helical" evidence="2">
    <location>
        <begin position="139"/>
        <end position="159"/>
    </location>
</feature>
<protein>
    <submittedName>
        <fullName evidence="3">YeeE/YedE family protein</fullName>
    </submittedName>
</protein>
<dbReference type="EMBL" id="JADKYY010000004">
    <property type="protein sequence ID" value="MBF5027040.1"/>
    <property type="molecule type" value="Genomic_DNA"/>
</dbReference>
<keyword evidence="4" id="KW-1185">Reference proteome</keyword>
<organism evidence="3 4">
    <name type="scientific">Planobacterium oryzisoli</name>
    <dbReference type="NCBI Taxonomy" id="2771435"/>
    <lineage>
        <taxon>Bacteria</taxon>
        <taxon>Pseudomonadati</taxon>
        <taxon>Bacteroidota</taxon>
        <taxon>Flavobacteriia</taxon>
        <taxon>Flavobacteriales</taxon>
        <taxon>Weeksellaceae</taxon>
        <taxon>Chryseobacterium group</taxon>
        <taxon>Chryseobacterium</taxon>
    </lineage>
</organism>